<dbReference type="EMBL" id="BASY01000015">
    <property type="protein sequence ID" value="GAD46989.1"/>
    <property type="molecule type" value="Genomic_DNA"/>
</dbReference>
<name>A0AAN4P9U9_STRAP</name>
<protein>
    <submittedName>
        <fullName evidence="1">Inorganic pyrophosphatase</fullName>
    </submittedName>
</protein>
<accession>A0AAN4P9U9</accession>
<organism evidence="1 2">
    <name type="scientific">Streptococcus anginosus T5</name>
    <dbReference type="NCBI Taxonomy" id="1163302"/>
    <lineage>
        <taxon>Bacteria</taxon>
        <taxon>Bacillati</taxon>
        <taxon>Bacillota</taxon>
        <taxon>Bacilli</taxon>
        <taxon>Lactobacillales</taxon>
        <taxon>Streptococcaceae</taxon>
        <taxon>Streptococcus</taxon>
        <taxon>Streptococcus anginosus group</taxon>
    </lineage>
</organism>
<gene>
    <name evidence="1" type="ORF">ANG6_1484</name>
</gene>
<dbReference type="AlphaFoldDB" id="A0AAN4P9U9"/>
<comment type="caution">
    <text evidence="1">The sequence shown here is derived from an EMBL/GenBank/DDBJ whole genome shotgun (WGS) entry which is preliminary data.</text>
</comment>
<dbReference type="Proteomes" id="UP000016981">
    <property type="component" value="Unassembled WGS sequence"/>
</dbReference>
<sequence>MESFEGELIAVIHRQDDVEDKWVLTSTNENITIEDIKEKTYFLEQYFASTIELL</sequence>
<proteinExistence type="predicted"/>
<reference evidence="2" key="1">
    <citation type="submission" date="2013-09" db="EMBL/GenBank/DDBJ databases">
        <title>Genome Sequences of seven clinical isolates and type strains of anginosus group streptococci.</title>
        <authorList>
            <person name="Maruyama F."/>
            <person name="Sakurai A."/>
            <person name="Ogura Y."/>
            <person name="Homma H."/>
            <person name="Takahashi N."/>
            <person name="Ohtsubo Y."/>
            <person name="Hoshino T."/>
            <person name="Okahashi N."/>
            <person name="Nakagawa I."/>
            <person name="Kimura S."/>
            <person name="Fujiwara T."/>
            <person name="Hayashi T."/>
            <person name="Shintani S."/>
        </authorList>
    </citation>
    <scope>NUCLEOTIDE SEQUENCE [LARGE SCALE GENOMIC DNA]</scope>
    <source>
        <strain evidence="2">T5</strain>
    </source>
</reference>
<evidence type="ECO:0000313" key="2">
    <source>
        <dbReference type="Proteomes" id="UP000016981"/>
    </source>
</evidence>
<evidence type="ECO:0000313" key="1">
    <source>
        <dbReference type="EMBL" id="GAD46989.1"/>
    </source>
</evidence>